<name>A0AAJ0U5P4_9GAMM</name>
<dbReference type="EMBL" id="NRSJ01000020">
    <property type="protein sequence ID" value="MBK1705237.1"/>
    <property type="molecule type" value="Genomic_DNA"/>
</dbReference>
<dbReference type="GO" id="GO:0005737">
    <property type="term" value="C:cytoplasm"/>
    <property type="evidence" value="ECO:0007669"/>
    <property type="project" value="UniProtKB-SubCell"/>
</dbReference>
<protein>
    <recommendedName>
        <fullName evidence="6">Sulfurtransferase</fullName>
    </recommendedName>
</protein>
<reference evidence="4" key="2">
    <citation type="journal article" date="2020" name="Microorganisms">
        <title>Osmotic Adaptation and Compatible Solute Biosynthesis of Phototrophic Bacteria as Revealed from Genome Analyses.</title>
        <authorList>
            <person name="Imhoff J.F."/>
            <person name="Rahn T."/>
            <person name="Kunzel S."/>
            <person name="Keller A."/>
            <person name="Neulinger S.C."/>
        </authorList>
    </citation>
    <scope>NUCLEOTIDE SEQUENCE</scope>
    <source>
        <strain evidence="4">DSM 11080</strain>
    </source>
</reference>
<evidence type="ECO:0008006" key="6">
    <source>
        <dbReference type="Google" id="ProtNLM"/>
    </source>
</evidence>
<reference evidence="4" key="1">
    <citation type="submission" date="2017-08" db="EMBL/GenBank/DDBJ databases">
        <authorList>
            <person name="Imhoff J.F."/>
            <person name="Rahn T."/>
            <person name="Kuenzel S."/>
            <person name="Neulinger S.C."/>
        </authorList>
    </citation>
    <scope>NUCLEOTIDE SEQUENCE</scope>
    <source>
        <strain evidence="4">DSM 11080</strain>
    </source>
</reference>
<dbReference type="InterPro" id="IPR042072">
    <property type="entry name" value="DsrC-like_C"/>
</dbReference>
<comment type="similarity">
    <text evidence="2">Belongs to the DsrC/TusE family.</text>
</comment>
<comment type="subcellular location">
    <subcellularLocation>
        <location evidence="1">Cytoplasm</location>
    </subcellularLocation>
</comment>
<evidence type="ECO:0000256" key="1">
    <source>
        <dbReference type="ARBA" id="ARBA00004496"/>
    </source>
</evidence>
<dbReference type="Proteomes" id="UP001296776">
    <property type="component" value="Unassembled WGS sequence"/>
</dbReference>
<evidence type="ECO:0000256" key="2">
    <source>
        <dbReference type="ARBA" id="ARBA00005718"/>
    </source>
</evidence>
<dbReference type="InterPro" id="IPR007453">
    <property type="entry name" value="DsrC/TusE"/>
</dbReference>
<evidence type="ECO:0000313" key="4">
    <source>
        <dbReference type="EMBL" id="MBK1705237.1"/>
    </source>
</evidence>
<evidence type="ECO:0000256" key="3">
    <source>
        <dbReference type="ARBA" id="ARBA00022490"/>
    </source>
</evidence>
<dbReference type="GO" id="GO:0097163">
    <property type="term" value="F:sulfur carrier activity"/>
    <property type="evidence" value="ECO:0007669"/>
    <property type="project" value="TreeGrafter"/>
</dbReference>
<proteinExistence type="inferred from homology"/>
<gene>
    <name evidence="4" type="ORF">CKO40_11955</name>
</gene>
<dbReference type="RefSeq" id="WP_200346451.1">
    <property type="nucleotide sequence ID" value="NZ_NRSJ01000020.1"/>
</dbReference>
<dbReference type="PANTHER" id="PTHR37010">
    <property type="entry name" value="SULFURTRANSFERASE TUSE"/>
    <property type="match status" value="1"/>
</dbReference>
<dbReference type="AlphaFoldDB" id="A0AAJ0U5P4"/>
<dbReference type="InterPro" id="IPR025526">
    <property type="entry name" value="DsrC-like_dom_sf"/>
</dbReference>
<accession>A0AAJ0U5P4</accession>
<evidence type="ECO:0000313" key="5">
    <source>
        <dbReference type="Proteomes" id="UP001296776"/>
    </source>
</evidence>
<keyword evidence="5" id="KW-1185">Reference proteome</keyword>
<dbReference type="Gene3D" id="3.30.1420.10">
    <property type="match status" value="1"/>
</dbReference>
<comment type="caution">
    <text evidence="4">The sequence shown here is derived from an EMBL/GenBank/DDBJ whole genome shotgun (WGS) entry which is preliminary data.</text>
</comment>
<dbReference type="SUPFAM" id="SSF69721">
    <property type="entry name" value="DsrC, the gamma subunit of dissimilatory sulfite reductase"/>
    <property type="match status" value="1"/>
</dbReference>
<dbReference type="Pfam" id="PF04358">
    <property type="entry name" value="DsrC"/>
    <property type="match status" value="1"/>
</dbReference>
<dbReference type="PANTHER" id="PTHR37010:SF1">
    <property type="entry name" value="SULFURTRANSFERASE TUSE"/>
    <property type="match status" value="1"/>
</dbReference>
<dbReference type="InterPro" id="IPR043163">
    <property type="entry name" value="DsrC-like_N"/>
</dbReference>
<dbReference type="GO" id="GO:0002143">
    <property type="term" value="P:tRNA wobble position uridine thiolation"/>
    <property type="evidence" value="ECO:0007669"/>
    <property type="project" value="TreeGrafter"/>
</dbReference>
<organism evidence="4 5">
    <name type="scientific">Halochromatium glycolicum</name>
    <dbReference type="NCBI Taxonomy" id="85075"/>
    <lineage>
        <taxon>Bacteria</taxon>
        <taxon>Pseudomonadati</taxon>
        <taxon>Pseudomonadota</taxon>
        <taxon>Gammaproteobacteria</taxon>
        <taxon>Chromatiales</taxon>
        <taxon>Chromatiaceae</taxon>
        <taxon>Halochromatium</taxon>
    </lineage>
</organism>
<keyword evidence="3" id="KW-0963">Cytoplasm</keyword>
<sequence length="118" mass="13194">MSDPNNIDALLDQDGFLADPAQWNPEVAKQLAWRVDIGELDDAHWRIIDRLRAHFNQAGTLPVQRTLCRELELESDCLLAWFGGPVEAWTVAGLPNPGEEAKVYMADMEARAKTGYGE</sequence>
<dbReference type="Gene3D" id="1.10.10.370">
    <property type="entry name" value="DsrC-like protein, C-terminal domain"/>
    <property type="match status" value="1"/>
</dbReference>